<dbReference type="GO" id="GO:0046295">
    <property type="term" value="P:glycolate biosynthetic process"/>
    <property type="evidence" value="ECO:0007669"/>
    <property type="project" value="UniProtKB-UniRule"/>
</dbReference>
<dbReference type="PANTHER" id="PTHR43434:SF1">
    <property type="entry name" value="PHOSPHOGLYCOLATE PHOSPHATASE"/>
    <property type="match status" value="1"/>
</dbReference>
<dbReference type="InterPro" id="IPR006549">
    <property type="entry name" value="HAD-SF_hydro_IIIA"/>
</dbReference>
<keyword evidence="6 10" id="KW-0479">Metal-binding</keyword>
<evidence type="ECO:0000256" key="8">
    <source>
        <dbReference type="ARBA" id="ARBA00022842"/>
    </source>
</evidence>
<dbReference type="GO" id="GO:0046872">
    <property type="term" value="F:metal ion binding"/>
    <property type="evidence" value="ECO:0007669"/>
    <property type="project" value="UniProtKB-KW"/>
</dbReference>
<dbReference type="NCBIfam" id="TIGR01662">
    <property type="entry name" value="HAD-SF-IIIA"/>
    <property type="match status" value="1"/>
</dbReference>
<dbReference type="InterPro" id="IPR023198">
    <property type="entry name" value="PGP-like_dom2"/>
</dbReference>
<evidence type="ECO:0000256" key="5">
    <source>
        <dbReference type="ARBA" id="ARBA00013078"/>
    </source>
</evidence>
<evidence type="ECO:0000256" key="10">
    <source>
        <dbReference type="HAMAP-Rule" id="MF_00495"/>
    </source>
</evidence>
<keyword evidence="9 10" id="KW-0119">Carbohydrate metabolism</keyword>
<dbReference type="InterPro" id="IPR006439">
    <property type="entry name" value="HAD-SF_hydro_IA"/>
</dbReference>
<dbReference type="GO" id="GO:0005829">
    <property type="term" value="C:cytosol"/>
    <property type="evidence" value="ECO:0007669"/>
    <property type="project" value="TreeGrafter"/>
</dbReference>
<evidence type="ECO:0000256" key="6">
    <source>
        <dbReference type="ARBA" id="ARBA00022723"/>
    </source>
</evidence>
<dbReference type="NCBIfam" id="TIGR01449">
    <property type="entry name" value="PGP_bact"/>
    <property type="match status" value="1"/>
</dbReference>
<dbReference type="InterPro" id="IPR036412">
    <property type="entry name" value="HAD-like_sf"/>
</dbReference>
<comment type="cofactor">
    <cofactor evidence="2 10">
        <name>Mg(2+)</name>
        <dbReference type="ChEBI" id="CHEBI:18420"/>
    </cofactor>
</comment>
<gene>
    <name evidence="11" type="ORF">VCB98_12050</name>
</gene>
<proteinExistence type="inferred from homology"/>
<dbReference type="Proteomes" id="UP001302316">
    <property type="component" value="Unassembled WGS sequence"/>
</dbReference>
<dbReference type="SFLD" id="SFLDG01129">
    <property type="entry name" value="C1.5:_HAD__Beta-PGM__Phosphata"/>
    <property type="match status" value="1"/>
</dbReference>
<dbReference type="SFLD" id="SFLDG01135">
    <property type="entry name" value="C1.5.6:_HAD__Beta-PGM__Phospha"/>
    <property type="match status" value="1"/>
</dbReference>
<dbReference type="InterPro" id="IPR023214">
    <property type="entry name" value="HAD_sf"/>
</dbReference>
<protein>
    <recommendedName>
        <fullName evidence="5 10">Phosphoglycolate phosphatase</fullName>
        <shortName evidence="10">PGP</shortName>
        <shortName evidence="10">PGPase</shortName>
        <ecNumber evidence="5 10">3.1.3.18</ecNumber>
    </recommendedName>
</protein>
<dbReference type="NCBIfam" id="NF009695">
    <property type="entry name" value="PRK13222.1-2"/>
    <property type="match status" value="1"/>
</dbReference>
<evidence type="ECO:0000256" key="1">
    <source>
        <dbReference type="ARBA" id="ARBA00000830"/>
    </source>
</evidence>
<comment type="pathway">
    <text evidence="3 10">Organic acid metabolism; glycolate biosynthesis; glycolate from 2-phosphoglycolate: step 1/1.</text>
</comment>
<feature type="binding site" evidence="10">
    <location>
        <position position="185"/>
    </location>
    <ligand>
        <name>Mg(2+)</name>
        <dbReference type="ChEBI" id="CHEBI:18420"/>
    </ligand>
</feature>
<dbReference type="PANTHER" id="PTHR43434">
    <property type="entry name" value="PHOSPHOGLYCOLATE PHOSPHATASE"/>
    <property type="match status" value="1"/>
</dbReference>
<comment type="catalytic activity">
    <reaction evidence="1 10">
        <text>2-phosphoglycolate + H2O = glycolate + phosphate</text>
        <dbReference type="Rhea" id="RHEA:14369"/>
        <dbReference type="ChEBI" id="CHEBI:15377"/>
        <dbReference type="ChEBI" id="CHEBI:29805"/>
        <dbReference type="ChEBI" id="CHEBI:43474"/>
        <dbReference type="ChEBI" id="CHEBI:58033"/>
        <dbReference type="EC" id="3.1.3.18"/>
    </reaction>
</comment>
<dbReference type="AlphaFoldDB" id="A0AAP6JG71"/>
<evidence type="ECO:0000256" key="3">
    <source>
        <dbReference type="ARBA" id="ARBA00004818"/>
    </source>
</evidence>
<evidence type="ECO:0000313" key="12">
    <source>
        <dbReference type="Proteomes" id="UP001302316"/>
    </source>
</evidence>
<dbReference type="Gene3D" id="1.10.150.240">
    <property type="entry name" value="Putative phosphatase, domain 2"/>
    <property type="match status" value="1"/>
</dbReference>
<evidence type="ECO:0000256" key="7">
    <source>
        <dbReference type="ARBA" id="ARBA00022801"/>
    </source>
</evidence>
<dbReference type="SUPFAM" id="SSF56784">
    <property type="entry name" value="HAD-like"/>
    <property type="match status" value="1"/>
</dbReference>
<accession>A0AAP6JG71</accession>
<dbReference type="Pfam" id="PF13419">
    <property type="entry name" value="HAD_2"/>
    <property type="match status" value="1"/>
</dbReference>
<dbReference type="RefSeq" id="WP_346052872.1">
    <property type="nucleotide sequence ID" value="NZ_JAYGII010000039.1"/>
</dbReference>
<evidence type="ECO:0000256" key="4">
    <source>
        <dbReference type="ARBA" id="ARBA00006171"/>
    </source>
</evidence>
<dbReference type="EC" id="3.1.3.18" evidence="5 10"/>
<dbReference type="FunFam" id="3.40.50.1000:FF:000022">
    <property type="entry name" value="Phosphoglycolate phosphatase"/>
    <property type="match status" value="1"/>
</dbReference>
<dbReference type="GO" id="GO:0005975">
    <property type="term" value="P:carbohydrate metabolic process"/>
    <property type="evidence" value="ECO:0007669"/>
    <property type="project" value="InterPro"/>
</dbReference>
<keyword evidence="8 10" id="KW-0460">Magnesium</keyword>
<reference evidence="11 12" key="1">
    <citation type="submission" date="2023-12" db="EMBL/GenBank/DDBJ databases">
        <title>Whole-genome sequencing of halo(alkali)philic microorganisms from hypersaline lakes.</title>
        <authorList>
            <person name="Sorokin D.Y."/>
            <person name="Merkel A.Y."/>
            <person name="Messina E."/>
            <person name="Yakimov M."/>
        </authorList>
    </citation>
    <scope>NUCLEOTIDE SEQUENCE [LARGE SCALE GENOMIC DNA]</scope>
    <source>
        <strain evidence="11 12">AB-CW1</strain>
    </source>
</reference>
<dbReference type="CDD" id="cd16417">
    <property type="entry name" value="HAD_PGPase"/>
    <property type="match status" value="1"/>
</dbReference>
<organism evidence="11 12">
    <name type="scientific">Natronospira elongata</name>
    <dbReference type="NCBI Taxonomy" id="3110268"/>
    <lineage>
        <taxon>Bacteria</taxon>
        <taxon>Pseudomonadati</taxon>
        <taxon>Pseudomonadota</taxon>
        <taxon>Gammaproteobacteria</taxon>
        <taxon>Natronospirales</taxon>
        <taxon>Natronospiraceae</taxon>
        <taxon>Natronospira</taxon>
    </lineage>
</organism>
<comment type="caution">
    <text evidence="11">The sequence shown here is derived from an EMBL/GenBank/DDBJ whole genome shotgun (WGS) entry which is preliminary data.</text>
</comment>
<keyword evidence="12" id="KW-1185">Reference proteome</keyword>
<dbReference type="GO" id="GO:0006281">
    <property type="term" value="P:DNA repair"/>
    <property type="evidence" value="ECO:0007669"/>
    <property type="project" value="TreeGrafter"/>
</dbReference>
<keyword evidence="7 10" id="KW-0378">Hydrolase</keyword>
<dbReference type="InterPro" id="IPR041492">
    <property type="entry name" value="HAD_2"/>
</dbReference>
<comment type="function">
    <text evidence="10">Specifically catalyzes the dephosphorylation of 2-phosphoglycolate. Is involved in the dissimilation of the intracellular 2-phosphoglycolate formed during the DNA repair of 3'-phosphoglycolate ends, a major class of DNA lesions induced by oxidative stress.</text>
</comment>
<feature type="binding site" evidence="10">
    <location>
        <position position="24"/>
    </location>
    <ligand>
        <name>Mg(2+)</name>
        <dbReference type="ChEBI" id="CHEBI:18420"/>
    </ligand>
</feature>
<evidence type="ECO:0000256" key="9">
    <source>
        <dbReference type="ARBA" id="ARBA00023277"/>
    </source>
</evidence>
<dbReference type="InterPro" id="IPR037512">
    <property type="entry name" value="PGPase_prok"/>
</dbReference>
<name>A0AAP6JG71_9GAMM</name>
<evidence type="ECO:0000313" key="11">
    <source>
        <dbReference type="EMBL" id="MEA5446551.1"/>
    </source>
</evidence>
<dbReference type="HAMAP" id="MF_00495">
    <property type="entry name" value="GPH_hydrolase_bact"/>
    <property type="match status" value="1"/>
</dbReference>
<dbReference type="PRINTS" id="PR00413">
    <property type="entry name" value="HADHALOGNASE"/>
</dbReference>
<comment type="similarity">
    <text evidence="4 10">Belongs to the HAD-like hydrolase superfamily. CbbY/CbbZ/Gph/YieH family.</text>
</comment>
<sequence>MTGTVRLQVDGQVFPVSLVLFDLDGTLVDSVPDIAVAVDATAIAADLAPPGEDRVRQWVGNGARELIRRMLEHGLGRSPDARLLDESHQLFLSAYQTRLVKDSQLYPGVEEILSTLRSAGLELACVTNKPEALAREVLNGLGIDQPFAWVLGGDSLETRKPDPGPLTWVMEQAAAGPGETLLVGDSETDVAAARNAGCSIVAARYGYNQGFVAESDQPDRYFGELSEIRILE</sequence>
<dbReference type="NCBIfam" id="TIGR01549">
    <property type="entry name" value="HAD-SF-IA-v1"/>
    <property type="match status" value="1"/>
</dbReference>
<dbReference type="EMBL" id="JAYGII010000039">
    <property type="protein sequence ID" value="MEA5446551.1"/>
    <property type="molecule type" value="Genomic_DNA"/>
</dbReference>
<feature type="active site" description="Nucleophile" evidence="10">
    <location>
        <position position="22"/>
    </location>
</feature>
<dbReference type="SFLD" id="SFLDS00003">
    <property type="entry name" value="Haloacid_Dehalogenase"/>
    <property type="match status" value="1"/>
</dbReference>
<dbReference type="GO" id="GO:0008967">
    <property type="term" value="F:phosphoglycolate phosphatase activity"/>
    <property type="evidence" value="ECO:0007669"/>
    <property type="project" value="UniProtKB-UniRule"/>
</dbReference>
<dbReference type="Gene3D" id="3.40.50.1000">
    <property type="entry name" value="HAD superfamily/HAD-like"/>
    <property type="match status" value="1"/>
</dbReference>
<dbReference type="InterPro" id="IPR050155">
    <property type="entry name" value="HAD-like_hydrolase_sf"/>
</dbReference>
<evidence type="ECO:0000256" key="2">
    <source>
        <dbReference type="ARBA" id="ARBA00001946"/>
    </source>
</evidence>
<feature type="binding site" evidence="10">
    <location>
        <position position="22"/>
    </location>
    <ligand>
        <name>Mg(2+)</name>
        <dbReference type="ChEBI" id="CHEBI:18420"/>
    </ligand>
</feature>